<keyword evidence="3" id="KW-1185">Reference proteome</keyword>
<feature type="domain" description="S-locus receptor kinase C-terminal" evidence="1">
    <location>
        <begin position="56"/>
        <end position="101"/>
    </location>
</feature>
<dbReference type="EMBL" id="OY731402">
    <property type="protein sequence ID" value="CAJ1956878.1"/>
    <property type="molecule type" value="Genomic_DNA"/>
</dbReference>
<dbReference type="GO" id="GO:0004674">
    <property type="term" value="F:protein serine/threonine kinase activity"/>
    <property type="evidence" value="ECO:0007669"/>
    <property type="project" value="InterPro"/>
</dbReference>
<evidence type="ECO:0000313" key="3">
    <source>
        <dbReference type="Proteomes" id="UP001189624"/>
    </source>
</evidence>
<feature type="non-terminal residue" evidence="2">
    <location>
        <position position="1"/>
    </location>
</feature>
<reference evidence="2" key="1">
    <citation type="submission" date="2023-10" db="EMBL/GenBank/DDBJ databases">
        <authorList>
            <person name="Domelevo Entfellner J.-B."/>
        </authorList>
    </citation>
    <scope>NUCLEOTIDE SEQUENCE</scope>
</reference>
<evidence type="ECO:0000313" key="2">
    <source>
        <dbReference type="EMBL" id="CAJ1956878.1"/>
    </source>
</evidence>
<name>A0AA86VE67_9FABA</name>
<dbReference type="AlphaFoldDB" id="A0AA86VE67"/>
<dbReference type="Gramene" id="rna-AYBTSS11_LOCUS16898">
    <property type="protein sequence ID" value="CAJ1956878.1"/>
    <property type="gene ID" value="gene-AYBTSS11_LOCUS16898"/>
</dbReference>
<dbReference type="InterPro" id="IPR021820">
    <property type="entry name" value="S-locus_recpt_kinase_C"/>
</dbReference>
<proteinExistence type="predicted"/>
<sequence>VWRLFTEGKCSEIVDAIITDSLHLSEALRSIHVGLLCVQLCPDDRPNMSSVVLMLSSESALPQPNMPGFFTSKSMVGDSSSSSSYKQYTNNGMTLSVMSAR</sequence>
<dbReference type="PANTHER" id="PTHR27006">
    <property type="entry name" value="PROMASTIGOTE SURFACE ANTIGEN PROTEIN PSA"/>
    <property type="match status" value="1"/>
</dbReference>
<accession>A0AA86VE67</accession>
<evidence type="ECO:0000259" key="1">
    <source>
        <dbReference type="Pfam" id="PF11883"/>
    </source>
</evidence>
<organism evidence="2 3">
    <name type="scientific">Sphenostylis stenocarpa</name>
    <dbReference type="NCBI Taxonomy" id="92480"/>
    <lineage>
        <taxon>Eukaryota</taxon>
        <taxon>Viridiplantae</taxon>
        <taxon>Streptophyta</taxon>
        <taxon>Embryophyta</taxon>
        <taxon>Tracheophyta</taxon>
        <taxon>Spermatophyta</taxon>
        <taxon>Magnoliopsida</taxon>
        <taxon>eudicotyledons</taxon>
        <taxon>Gunneridae</taxon>
        <taxon>Pentapetalae</taxon>
        <taxon>rosids</taxon>
        <taxon>fabids</taxon>
        <taxon>Fabales</taxon>
        <taxon>Fabaceae</taxon>
        <taxon>Papilionoideae</taxon>
        <taxon>50 kb inversion clade</taxon>
        <taxon>NPAAA clade</taxon>
        <taxon>indigoferoid/millettioid clade</taxon>
        <taxon>Phaseoleae</taxon>
        <taxon>Sphenostylis</taxon>
    </lineage>
</organism>
<dbReference type="Pfam" id="PF11883">
    <property type="entry name" value="DUF3403"/>
    <property type="match status" value="1"/>
</dbReference>
<dbReference type="Proteomes" id="UP001189624">
    <property type="component" value="Chromosome 5"/>
</dbReference>
<protein>
    <recommendedName>
        <fullName evidence="1">S-locus receptor kinase C-terminal domain-containing protein</fullName>
    </recommendedName>
</protein>
<dbReference type="Gene3D" id="1.10.510.10">
    <property type="entry name" value="Transferase(Phosphotransferase) domain 1"/>
    <property type="match status" value="1"/>
</dbReference>
<gene>
    <name evidence="2" type="ORF">AYBTSS11_LOCUS16898</name>
</gene>
<dbReference type="PANTHER" id="PTHR27006:SF587">
    <property type="entry name" value="RECEPTOR-LIKE SERINE_THREONINE-PROTEIN KINASE"/>
    <property type="match status" value="1"/>
</dbReference>